<organism evidence="1 2">
    <name type="scientific">Phyllobacterium brassicacearum</name>
    <dbReference type="NCBI Taxonomy" id="314235"/>
    <lineage>
        <taxon>Bacteria</taxon>
        <taxon>Pseudomonadati</taxon>
        <taxon>Pseudomonadota</taxon>
        <taxon>Alphaproteobacteria</taxon>
        <taxon>Hyphomicrobiales</taxon>
        <taxon>Phyllobacteriaceae</taxon>
        <taxon>Phyllobacterium</taxon>
    </lineage>
</organism>
<protein>
    <submittedName>
        <fullName evidence="1">Uncharacterized protein</fullName>
    </submittedName>
</protein>
<gene>
    <name evidence="1" type="ORF">CU102_17025</name>
</gene>
<keyword evidence="2" id="KW-1185">Reference proteome</keyword>
<dbReference type="Proteomes" id="UP000241444">
    <property type="component" value="Unassembled WGS sequence"/>
</dbReference>
<accession>A0A2P7BN62</accession>
<sequence length="68" mass="7509">MRETDIDEVSKMCPHYLTVQTQTDMAAFAAGMVSDYKNPGAHGTGVHKILERIIACRNRTGIPKSVDM</sequence>
<evidence type="ECO:0000313" key="1">
    <source>
        <dbReference type="EMBL" id="PSH67897.1"/>
    </source>
</evidence>
<dbReference type="EMBL" id="PGGO01000012">
    <property type="protein sequence ID" value="PSH67897.1"/>
    <property type="molecule type" value="Genomic_DNA"/>
</dbReference>
<name>A0A2P7BN62_9HYPH</name>
<evidence type="ECO:0000313" key="2">
    <source>
        <dbReference type="Proteomes" id="UP000241444"/>
    </source>
</evidence>
<dbReference type="AlphaFoldDB" id="A0A2P7BN62"/>
<reference evidence="2" key="1">
    <citation type="submission" date="2017-11" db="EMBL/GenBank/DDBJ databases">
        <authorList>
            <person name="Kuznetsova I."/>
            <person name="Sazanova A."/>
            <person name="Chirak E."/>
            <person name="Safronova V."/>
            <person name="Willems A."/>
        </authorList>
    </citation>
    <scope>NUCLEOTIDE SEQUENCE [LARGE SCALE GENOMIC DNA]</scope>
    <source>
        <strain evidence="2">STM 196</strain>
    </source>
</reference>
<proteinExistence type="predicted"/>
<comment type="caution">
    <text evidence="1">The sequence shown here is derived from an EMBL/GenBank/DDBJ whole genome shotgun (WGS) entry which is preliminary data.</text>
</comment>